<sequence>MGISCPLLAVGLFVVIFASQPSFTHTETPVTPPFTQENTSAVSESHTPLPETPVYVQEASPLVAELEKDSSVSYSAESDRPKEILEVTPLTSNPPSTKEHIPLYSSSLLPSHPPLVDDVWRLLQRSQQVYSWKSSSKPASAEAAAGKSEEDMPSFEEWRQQKLELVEKEKSNHTTSSNDTGRRRRRVPIKNTNYASAVCGAKVIAHNPELENPGAILTANRDDYMLTPCKVARRFFVVELCERIHVHSFDIGNLELFSATPKKIHVFGASRFPSRDWVDFGQFLMSDSRDVQNFTVPAGMGFVKYIRVEMMEHHGTEHYCPVTVFRVSGTSMMDEYVYSEDTYEDDDDDDPSRPPLPPERINEDAYMESDKWTGNGLLHSVNPITMAKNLVKRFVSSGYNLIHPTDPKNVTPAPCRNSTGNSSYRPTNITEVALTSDRTSGSNFAHLRPDSPLLGLCFDQQDGWNVTSSSCQYVWCLLQASKASLAFCPSLGTKYSSLPPSSSPSSSYSNLSNAPLSLQVPIIPPLVETLIVRPEVLPSFEASSAPEDQVVPSVAALPCQETSAVVTSPSLGAESNLLSGTASVVVQQEAVKSVVDSKSVSGEAEVKGSVEVPIQVSAVQKSSTVGNGVLKDHQAVHEHPAVLPASNGTSSNQQGSVFVKLDNRLKVLELNMSLSGQYLHELSRRFKKQNEDSVKNFTGVFQKLSDLMLKESSVQATVLAQLETIKRETTLLQLQVTSLREDIHLWRWILPVGCSLVLVLLVVVLAVMIPRYIESTVRRAVQRHALSAVTSNGHLNTKLNGIVHKREENLFQHLPNNIAQTVSSSQPSVASSTIVVSTPTVPARKHKKRKRDRGMNEGLMDRMVPVPDRLSGSRGDST</sequence>
<feature type="region of interest" description="Disordered" evidence="5">
    <location>
        <begin position="166"/>
        <end position="187"/>
    </location>
</feature>
<dbReference type="AlphaFoldDB" id="A0A1D1W267"/>
<dbReference type="Gene3D" id="2.60.120.260">
    <property type="entry name" value="Galactose-binding domain-like"/>
    <property type="match status" value="1"/>
</dbReference>
<keyword evidence="2 6" id="KW-0812">Transmembrane</keyword>
<reference evidence="9 10" key="1">
    <citation type="journal article" date="2016" name="Nat. Commun.">
        <title>Extremotolerant tardigrade genome and improved radiotolerance of human cultured cells by tardigrade-unique protein.</title>
        <authorList>
            <person name="Hashimoto T."/>
            <person name="Horikawa D.D."/>
            <person name="Saito Y."/>
            <person name="Kuwahara H."/>
            <person name="Kozuka-Hata H."/>
            <person name="Shin-I T."/>
            <person name="Minakuchi Y."/>
            <person name="Ohishi K."/>
            <person name="Motoyama A."/>
            <person name="Aizu T."/>
            <person name="Enomoto A."/>
            <person name="Kondo K."/>
            <person name="Tanaka S."/>
            <person name="Hara Y."/>
            <person name="Koshikawa S."/>
            <person name="Sagara H."/>
            <person name="Miura T."/>
            <person name="Yokobori S."/>
            <person name="Miyagawa K."/>
            <person name="Suzuki Y."/>
            <person name="Kubo T."/>
            <person name="Oyama M."/>
            <person name="Kohara Y."/>
            <person name="Fujiyama A."/>
            <person name="Arakawa K."/>
            <person name="Katayama T."/>
            <person name="Toyoda A."/>
            <person name="Kunieda T."/>
        </authorList>
    </citation>
    <scope>NUCLEOTIDE SEQUENCE [LARGE SCALE GENOMIC DNA]</scope>
    <source>
        <strain evidence="9 10">YOKOZUNA-1</strain>
    </source>
</reference>
<keyword evidence="4 6" id="KW-0472">Membrane</keyword>
<feature type="region of interest" description="Disordered" evidence="5">
    <location>
        <begin position="25"/>
        <end position="53"/>
    </location>
</feature>
<feature type="compositionally biased region" description="Basic residues" evidence="5">
    <location>
        <begin position="843"/>
        <end position="852"/>
    </location>
</feature>
<feature type="region of interest" description="Disordered" evidence="5">
    <location>
        <begin position="342"/>
        <end position="367"/>
    </location>
</feature>
<dbReference type="Pfam" id="PF07738">
    <property type="entry name" value="Sad1_UNC"/>
    <property type="match status" value="1"/>
</dbReference>
<comment type="caution">
    <text evidence="9">The sequence shown here is derived from an EMBL/GenBank/DDBJ whole genome shotgun (WGS) entry which is preliminary data.</text>
</comment>
<dbReference type="PANTHER" id="PTHR12953">
    <property type="entry name" value="MEMBRANE PROTEIN CH1 RELATED"/>
    <property type="match status" value="1"/>
</dbReference>
<feature type="chain" id="PRO_5008899126" description="SUN domain-containing protein" evidence="7">
    <location>
        <begin position="27"/>
        <end position="878"/>
    </location>
</feature>
<feature type="region of interest" description="Disordered" evidence="5">
    <location>
        <begin position="133"/>
        <end position="154"/>
    </location>
</feature>
<dbReference type="OrthoDB" id="266334at2759"/>
<dbReference type="InterPro" id="IPR045120">
    <property type="entry name" value="Suco/Slp1-like"/>
</dbReference>
<feature type="transmembrane region" description="Helical" evidence="6">
    <location>
        <begin position="745"/>
        <end position="769"/>
    </location>
</feature>
<feature type="domain" description="SUN" evidence="8">
    <location>
        <begin position="172"/>
        <end position="332"/>
    </location>
</feature>
<evidence type="ECO:0000313" key="9">
    <source>
        <dbReference type="EMBL" id="GAV07645.1"/>
    </source>
</evidence>
<proteinExistence type="predicted"/>
<dbReference type="InterPro" id="IPR012919">
    <property type="entry name" value="SUN_dom"/>
</dbReference>
<feature type="region of interest" description="Disordered" evidence="5">
    <location>
        <begin position="838"/>
        <end position="878"/>
    </location>
</feature>
<keyword evidence="10" id="KW-1185">Reference proteome</keyword>
<evidence type="ECO:0000313" key="10">
    <source>
        <dbReference type="Proteomes" id="UP000186922"/>
    </source>
</evidence>
<dbReference type="GO" id="GO:0005737">
    <property type="term" value="C:cytoplasm"/>
    <property type="evidence" value="ECO:0007669"/>
    <property type="project" value="TreeGrafter"/>
</dbReference>
<evidence type="ECO:0000256" key="6">
    <source>
        <dbReference type="SAM" id="Phobius"/>
    </source>
</evidence>
<keyword evidence="7" id="KW-0732">Signal</keyword>
<protein>
    <recommendedName>
        <fullName evidence="8">SUN domain-containing protein</fullName>
    </recommendedName>
</protein>
<accession>A0A1D1W267</accession>
<feature type="region of interest" description="Disordered" evidence="5">
    <location>
        <begin position="70"/>
        <end position="98"/>
    </location>
</feature>
<keyword evidence="3 6" id="KW-1133">Transmembrane helix</keyword>
<evidence type="ECO:0000256" key="3">
    <source>
        <dbReference type="ARBA" id="ARBA00022989"/>
    </source>
</evidence>
<evidence type="ECO:0000256" key="4">
    <source>
        <dbReference type="ARBA" id="ARBA00023136"/>
    </source>
</evidence>
<name>A0A1D1W267_RAMVA</name>
<evidence type="ECO:0000256" key="5">
    <source>
        <dbReference type="SAM" id="MobiDB-lite"/>
    </source>
</evidence>
<evidence type="ECO:0000256" key="2">
    <source>
        <dbReference type="ARBA" id="ARBA00022692"/>
    </source>
</evidence>
<dbReference type="STRING" id="947166.A0A1D1W267"/>
<evidence type="ECO:0000256" key="1">
    <source>
        <dbReference type="ARBA" id="ARBA00004308"/>
    </source>
</evidence>
<dbReference type="PROSITE" id="PS51469">
    <property type="entry name" value="SUN"/>
    <property type="match status" value="1"/>
</dbReference>
<dbReference type="PANTHER" id="PTHR12953:SF0">
    <property type="entry name" value="SUN DOMAIN-CONTAINING OSSIFICATION FACTOR"/>
    <property type="match status" value="1"/>
</dbReference>
<gene>
    <name evidence="9" type="primary">RvY_17460-1</name>
    <name evidence="9" type="synonym">RvY_17460.1</name>
    <name evidence="9" type="ORF">RvY_17460</name>
</gene>
<comment type="subcellular location">
    <subcellularLocation>
        <location evidence="1">Endomembrane system</location>
    </subcellularLocation>
</comment>
<dbReference type="EMBL" id="BDGG01000015">
    <property type="protein sequence ID" value="GAV07645.1"/>
    <property type="molecule type" value="Genomic_DNA"/>
</dbReference>
<dbReference type="GO" id="GO:0012505">
    <property type="term" value="C:endomembrane system"/>
    <property type="evidence" value="ECO:0007669"/>
    <property type="project" value="UniProtKB-SubCell"/>
</dbReference>
<evidence type="ECO:0000256" key="7">
    <source>
        <dbReference type="SAM" id="SignalP"/>
    </source>
</evidence>
<feature type="compositionally biased region" description="Low complexity" evidence="5">
    <location>
        <begin position="133"/>
        <end position="146"/>
    </location>
</feature>
<feature type="signal peptide" evidence="7">
    <location>
        <begin position="1"/>
        <end position="26"/>
    </location>
</feature>
<evidence type="ECO:0000259" key="8">
    <source>
        <dbReference type="PROSITE" id="PS51469"/>
    </source>
</evidence>
<feature type="compositionally biased region" description="Polar residues" evidence="5">
    <location>
        <begin position="25"/>
        <end position="46"/>
    </location>
</feature>
<dbReference type="Proteomes" id="UP000186922">
    <property type="component" value="Unassembled WGS sequence"/>
</dbReference>
<dbReference type="GO" id="GO:0034975">
    <property type="term" value="P:protein folding in endoplasmic reticulum"/>
    <property type="evidence" value="ECO:0007669"/>
    <property type="project" value="TreeGrafter"/>
</dbReference>
<dbReference type="GO" id="GO:0016020">
    <property type="term" value="C:membrane"/>
    <property type="evidence" value="ECO:0007669"/>
    <property type="project" value="InterPro"/>
</dbReference>
<organism evidence="9 10">
    <name type="scientific">Ramazzottius varieornatus</name>
    <name type="common">Water bear</name>
    <name type="synonym">Tardigrade</name>
    <dbReference type="NCBI Taxonomy" id="947166"/>
    <lineage>
        <taxon>Eukaryota</taxon>
        <taxon>Metazoa</taxon>
        <taxon>Ecdysozoa</taxon>
        <taxon>Tardigrada</taxon>
        <taxon>Eutardigrada</taxon>
        <taxon>Parachela</taxon>
        <taxon>Hypsibioidea</taxon>
        <taxon>Ramazzottiidae</taxon>
        <taxon>Ramazzottius</taxon>
    </lineage>
</organism>